<comment type="caution">
    <text evidence="5">The sequence shown here is derived from an EMBL/GenBank/DDBJ whole genome shotgun (WGS) entry which is preliminary data.</text>
</comment>
<gene>
    <name evidence="5" type="primary">udp</name>
    <name evidence="5" type="ORF">GCM10007049_23480</name>
</gene>
<evidence type="ECO:0000256" key="3">
    <source>
        <dbReference type="ARBA" id="ARBA00048447"/>
    </source>
</evidence>
<dbReference type="GO" id="GO:0004850">
    <property type="term" value="F:uridine phosphorylase activity"/>
    <property type="evidence" value="ECO:0007669"/>
    <property type="project" value="UniProtKB-EC"/>
</dbReference>
<dbReference type="CDD" id="cd00436">
    <property type="entry name" value="UP_TbUP-like"/>
    <property type="match status" value="1"/>
</dbReference>
<feature type="domain" description="Nucleoside phosphorylase" evidence="4">
    <location>
        <begin position="32"/>
        <end position="263"/>
    </location>
</feature>
<dbReference type="AlphaFoldDB" id="A0A918Q3L6"/>
<dbReference type="EC" id="2.4.2.3" evidence="1"/>
<dbReference type="SUPFAM" id="SSF53167">
    <property type="entry name" value="Purine and uridine phosphorylases"/>
    <property type="match status" value="1"/>
</dbReference>
<dbReference type="GO" id="GO:0006152">
    <property type="term" value="P:purine nucleoside catabolic process"/>
    <property type="evidence" value="ECO:0007669"/>
    <property type="project" value="TreeGrafter"/>
</dbReference>
<evidence type="ECO:0000256" key="1">
    <source>
        <dbReference type="ARBA" id="ARBA00011888"/>
    </source>
</evidence>
<dbReference type="InterPro" id="IPR000845">
    <property type="entry name" value="Nucleoside_phosphorylase_d"/>
</dbReference>
<dbReference type="EMBL" id="BMWX01000003">
    <property type="protein sequence ID" value="GGZ29549.1"/>
    <property type="molecule type" value="Genomic_DNA"/>
</dbReference>
<dbReference type="RefSeq" id="WP_018472728.1">
    <property type="nucleotide sequence ID" value="NZ_BMWX01000003.1"/>
</dbReference>
<evidence type="ECO:0000256" key="2">
    <source>
        <dbReference type="ARBA" id="ARBA00021980"/>
    </source>
</evidence>
<dbReference type="PANTHER" id="PTHR43691">
    <property type="entry name" value="URIDINE PHOSPHORYLASE"/>
    <property type="match status" value="1"/>
</dbReference>
<dbReference type="InterPro" id="IPR035994">
    <property type="entry name" value="Nucleoside_phosphorylase_sf"/>
</dbReference>
<dbReference type="GO" id="GO:0005829">
    <property type="term" value="C:cytosol"/>
    <property type="evidence" value="ECO:0007669"/>
    <property type="project" value="TreeGrafter"/>
</dbReference>
<dbReference type="Gene3D" id="3.40.50.1580">
    <property type="entry name" value="Nucleoside phosphorylase domain"/>
    <property type="match status" value="1"/>
</dbReference>
<reference evidence="5" key="2">
    <citation type="submission" date="2020-09" db="EMBL/GenBank/DDBJ databases">
        <authorList>
            <person name="Sun Q."/>
            <person name="Kim S."/>
        </authorList>
    </citation>
    <scope>NUCLEOTIDE SEQUENCE</scope>
    <source>
        <strain evidence="5">KCTC 12368</strain>
    </source>
</reference>
<proteinExistence type="predicted"/>
<organism evidence="5 6">
    <name type="scientific">Echinicola pacifica</name>
    <dbReference type="NCBI Taxonomy" id="346377"/>
    <lineage>
        <taxon>Bacteria</taxon>
        <taxon>Pseudomonadati</taxon>
        <taxon>Bacteroidota</taxon>
        <taxon>Cytophagia</taxon>
        <taxon>Cytophagales</taxon>
        <taxon>Cyclobacteriaceae</taxon>
        <taxon>Echinicola</taxon>
    </lineage>
</organism>
<evidence type="ECO:0000313" key="6">
    <source>
        <dbReference type="Proteomes" id="UP000619457"/>
    </source>
</evidence>
<dbReference type="Proteomes" id="UP000619457">
    <property type="component" value="Unassembled WGS sequence"/>
</dbReference>
<protein>
    <recommendedName>
        <fullName evidence="2">Uridine phosphorylase</fullName>
        <ecNumber evidence="1">2.4.2.3</ecNumber>
    </recommendedName>
</protein>
<evidence type="ECO:0000313" key="5">
    <source>
        <dbReference type="EMBL" id="GGZ29549.1"/>
    </source>
</evidence>
<dbReference type="PANTHER" id="PTHR43691:SF11">
    <property type="entry name" value="FI09636P-RELATED"/>
    <property type="match status" value="1"/>
</dbReference>
<dbReference type="GO" id="GO:0004731">
    <property type="term" value="F:purine-nucleoside phosphorylase activity"/>
    <property type="evidence" value="ECO:0007669"/>
    <property type="project" value="TreeGrafter"/>
</dbReference>
<keyword evidence="6" id="KW-1185">Reference proteome</keyword>
<reference evidence="5" key="1">
    <citation type="journal article" date="2014" name="Int. J. Syst. Evol. Microbiol.">
        <title>Complete genome sequence of Corynebacterium casei LMG S-19264T (=DSM 44701T), isolated from a smear-ripened cheese.</title>
        <authorList>
            <consortium name="US DOE Joint Genome Institute (JGI-PGF)"/>
            <person name="Walter F."/>
            <person name="Albersmeier A."/>
            <person name="Kalinowski J."/>
            <person name="Ruckert C."/>
        </authorList>
    </citation>
    <scope>NUCLEOTIDE SEQUENCE</scope>
    <source>
        <strain evidence="5">KCTC 12368</strain>
    </source>
</reference>
<comment type="catalytic activity">
    <reaction evidence="3">
        <text>uridine + phosphate = alpha-D-ribose 1-phosphate + uracil</text>
        <dbReference type="Rhea" id="RHEA:24388"/>
        <dbReference type="ChEBI" id="CHEBI:16704"/>
        <dbReference type="ChEBI" id="CHEBI:17568"/>
        <dbReference type="ChEBI" id="CHEBI:43474"/>
        <dbReference type="ChEBI" id="CHEBI:57720"/>
        <dbReference type="EC" id="2.4.2.3"/>
    </reaction>
</comment>
<evidence type="ECO:0000259" key="4">
    <source>
        <dbReference type="Pfam" id="PF01048"/>
    </source>
</evidence>
<dbReference type="Pfam" id="PF01048">
    <property type="entry name" value="PNP_UDP_1"/>
    <property type="match status" value="1"/>
</dbReference>
<accession>A0A918Q3L6</accession>
<sequence>MSNFIPESELIINPDGSIYHLNLKPEFLASTILTVGDPDRVAQISKHFDEIEFQGSKREFVTHTGTYKGKRLSVMSTGMGTDNIEIFMTELDALVNIDLETRQIKAEHTPLNIVRVGTSGSMHRDIPAGAMIASDYAVGLDTLMQYYRADYSPQELAIGHAVQQALALPFRPYCFAGSASLLKRLQTGKVIKGNTVTCPGFFGPQGREVRLKPAIPNIIELLASLEVDGVRLTNFEMETAGYYAMGKMLGHEVLSLNAIVANRITQEFVQDAGAVVDELILHTLDTI</sequence>
<name>A0A918Q3L6_9BACT</name>